<dbReference type="Gene3D" id="2.60.420.10">
    <property type="entry name" value="Maltose phosphorylase, domain 3"/>
    <property type="match status" value="1"/>
</dbReference>
<dbReference type="Gene3D" id="2.70.98.40">
    <property type="entry name" value="Glycoside hydrolase, family 65, N-terminal domain"/>
    <property type="match status" value="1"/>
</dbReference>
<feature type="active site" description="Proton donor" evidence="4">
    <location>
        <position position="493"/>
    </location>
</feature>
<evidence type="ECO:0000259" key="7">
    <source>
        <dbReference type="Pfam" id="PF03633"/>
    </source>
</evidence>
<evidence type="ECO:0000256" key="4">
    <source>
        <dbReference type="PIRSR" id="PIRSR036289-50"/>
    </source>
</evidence>
<dbReference type="InterPro" id="IPR005195">
    <property type="entry name" value="Glyco_hydro_65_M"/>
</dbReference>
<keyword evidence="2" id="KW-0328">Glycosyltransferase</keyword>
<evidence type="ECO:0000259" key="6">
    <source>
        <dbReference type="Pfam" id="PF03632"/>
    </source>
</evidence>
<dbReference type="InterPro" id="IPR005196">
    <property type="entry name" value="Glyco_hydro_65_N"/>
</dbReference>
<evidence type="ECO:0000256" key="2">
    <source>
        <dbReference type="ARBA" id="ARBA00022676"/>
    </source>
</evidence>
<feature type="binding site" evidence="5">
    <location>
        <begin position="602"/>
        <end position="603"/>
    </location>
    <ligand>
        <name>substrate</name>
    </ligand>
</feature>
<dbReference type="InterPro" id="IPR008928">
    <property type="entry name" value="6-hairpin_glycosidase_sf"/>
</dbReference>
<accession>A0A510JFD2</accession>
<dbReference type="SUPFAM" id="SSF74650">
    <property type="entry name" value="Galactose mutarotase-like"/>
    <property type="match status" value="1"/>
</dbReference>
<evidence type="ECO:0000256" key="1">
    <source>
        <dbReference type="ARBA" id="ARBA00006768"/>
    </source>
</evidence>
<dbReference type="GO" id="GO:0005975">
    <property type="term" value="P:carbohydrate metabolic process"/>
    <property type="evidence" value="ECO:0007669"/>
    <property type="project" value="InterPro"/>
</dbReference>
<dbReference type="Pfam" id="PF03636">
    <property type="entry name" value="Glyco_hydro_65N"/>
    <property type="match status" value="1"/>
</dbReference>
<dbReference type="AlphaFoldDB" id="A0A510JFD2"/>
<dbReference type="PIRSF" id="PIRSF036289">
    <property type="entry name" value="Glycosyl_hydrolase_malt_phosph"/>
    <property type="match status" value="1"/>
</dbReference>
<organism evidence="9 10">
    <name type="scientific">Pseudoleptotrichia goodfellowii</name>
    <dbReference type="NCBI Taxonomy" id="157692"/>
    <lineage>
        <taxon>Bacteria</taxon>
        <taxon>Fusobacteriati</taxon>
        <taxon>Fusobacteriota</taxon>
        <taxon>Fusobacteriia</taxon>
        <taxon>Fusobacteriales</taxon>
        <taxon>Leptotrichiaceae</taxon>
        <taxon>Pseudoleptotrichia</taxon>
    </lineage>
</organism>
<keyword evidence="3" id="KW-0808">Transferase</keyword>
<dbReference type="KEGG" id="lgo:JCM16774_1901"/>
<name>A0A510JFD2_9FUSO</name>
<feature type="domain" description="Glycoside hydrolase family 65 N-terminal" evidence="8">
    <location>
        <begin position="23"/>
        <end position="260"/>
    </location>
</feature>
<dbReference type="STRING" id="714315.GCA_000516535_01906"/>
<dbReference type="RefSeq" id="WP_026738121.1">
    <property type="nucleotide sequence ID" value="NZ_AP019822.1"/>
</dbReference>
<dbReference type="InterPro" id="IPR037018">
    <property type="entry name" value="GH65_N"/>
</dbReference>
<reference evidence="9 10" key="1">
    <citation type="submission" date="2019-07" db="EMBL/GenBank/DDBJ databases">
        <title>Complete Genome Sequence of Leptotrichia goodfellowii Strain JCM 16774.</title>
        <authorList>
            <person name="Watanabe S."/>
            <person name="Cui L."/>
        </authorList>
    </citation>
    <scope>NUCLEOTIDE SEQUENCE [LARGE SCALE GENOMIC DNA]</scope>
    <source>
        <strain evidence="9 10">JCM16774</strain>
    </source>
</reference>
<dbReference type="GO" id="GO:0004553">
    <property type="term" value="F:hydrolase activity, hydrolyzing O-glycosyl compounds"/>
    <property type="evidence" value="ECO:0007669"/>
    <property type="project" value="TreeGrafter"/>
</dbReference>
<proteinExistence type="inferred from homology"/>
<evidence type="ECO:0000256" key="5">
    <source>
        <dbReference type="PIRSR" id="PIRSR036289-51"/>
    </source>
</evidence>
<dbReference type="Pfam" id="PF03632">
    <property type="entry name" value="Glyco_hydro_65m"/>
    <property type="match status" value="1"/>
</dbReference>
<dbReference type="InterPro" id="IPR017045">
    <property type="entry name" value="Malt_Pase/Glycosyl_Hdrlase"/>
</dbReference>
<dbReference type="Pfam" id="PF03633">
    <property type="entry name" value="Glyco_hydro_65C"/>
    <property type="match status" value="1"/>
</dbReference>
<feature type="domain" description="Glycoside hydrolase family 65 C-terminal" evidence="7">
    <location>
        <begin position="699"/>
        <end position="739"/>
    </location>
</feature>
<sequence length="752" mass="87947">MIRDRFSDNIKKYLSEDEWIVVEDGYNSLENLNYETIFAMASGKMGLRATHPEGWVKKTLPANYMHGVFDRSEAFQRELCNLPNFNILKIYYKTEPISVEYGAKTEDYIRVLDLKNGILAKHYINESYDGRKTLVETLQFLSRKHPNSGLLKYFITPLNYSGKMEFENIIDGSVTNFYDFPRFRVKHMNIKEVGKFSNNGIYINSETRDFKLQVTTSSKVKIIDKKTQFQIKSHGEYAIEFFDCDFVENETLIIEKYSCVRNGNETDNTKLSSEKELEEIYVAGFENELKEHIIIYNEMWEMADIKIKGDPELEKAVRFEIFHLMSTPNPESSMTNIGAKMIHGEEYGGHAFWDTELFILPYFIWTFPKIAKKLVEYRYNLLDGARRNARKYGYKGARFPWESADTGDEECPDWTIEGDGTCYECVVAKQEIHVTSAVVYGGYQYYKVTEDKDYFYNKFLEILAETSRYFIDRLEYSKEKDCYELTNVMGPDEWHENVSNNIYTNYIVKWHLNLANKLLMNHMTNEIVKNMLNKINMSYEEVINFKKISKKIYLPLDNEIVEQFDGYFNLKDIEIYQWDKNNMPLLPKELKEIPREQTTINKQADVVMVMFLFPENFSEEVQRKNFDFYEKRTLQRSSLSPSIFSIVGNRVGSGDRAYDYFLRSAFVDLKNNQGNTREGMHAASAGGVWQSLILGFAGMSIEKGELQFSPKLPKKWKEIEFSIIHKSKINKVNITSNNKVKIKEKGMINGNV</sequence>
<dbReference type="InterPro" id="IPR005194">
    <property type="entry name" value="Glyco_hydro_65_C"/>
</dbReference>
<dbReference type="InterPro" id="IPR012341">
    <property type="entry name" value="6hp_glycosidase-like_sf"/>
</dbReference>
<evidence type="ECO:0000313" key="10">
    <source>
        <dbReference type="Proteomes" id="UP000321606"/>
    </source>
</evidence>
<comment type="similarity">
    <text evidence="1">Belongs to the glycosyl hydrolase 65 family.</text>
</comment>
<protein>
    <submittedName>
        <fullName evidence="9">Putative kojibiose phosphorylase</fullName>
    </submittedName>
</protein>
<dbReference type="GO" id="GO:0030246">
    <property type="term" value="F:carbohydrate binding"/>
    <property type="evidence" value="ECO:0007669"/>
    <property type="project" value="InterPro"/>
</dbReference>
<evidence type="ECO:0000313" key="9">
    <source>
        <dbReference type="EMBL" id="BBM36955.1"/>
    </source>
</evidence>
<gene>
    <name evidence="9" type="ORF">JCM16774_1901</name>
</gene>
<feature type="binding site" evidence="5">
    <location>
        <begin position="353"/>
        <end position="354"/>
    </location>
    <ligand>
        <name>substrate</name>
    </ligand>
</feature>
<evidence type="ECO:0000256" key="3">
    <source>
        <dbReference type="ARBA" id="ARBA00022679"/>
    </source>
</evidence>
<dbReference type="SUPFAM" id="SSF48208">
    <property type="entry name" value="Six-hairpin glycosidases"/>
    <property type="match status" value="1"/>
</dbReference>
<dbReference type="Gene3D" id="1.50.10.10">
    <property type="match status" value="1"/>
</dbReference>
<dbReference type="Proteomes" id="UP000321606">
    <property type="component" value="Chromosome"/>
</dbReference>
<dbReference type="GO" id="GO:0016757">
    <property type="term" value="F:glycosyltransferase activity"/>
    <property type="evidence" value="ECO:0007669"/>
    <property type="project" value="UniProtKB-KW"/>
</dbReference>
<dbReference type="PANTHER" id="PTHR11051">
    <property type="entry name" value="GLYCOSYL HYDROLASE-RELATED"/>
    <property type="match status" value="1"/>
</dbReference>
<evidence type="ECO:0000259" key="8">
    <source>
        <dbReference type="Pfam" id="PF03636"/>
    </source>
</evidence>
<dbReference type="InterPro" id="IPR011013">
    <property type="entry name" value="Gal_mutarotase_sf_dom"/>
</dbReference>
<feature type="domain" description="Glycoside hydrolase family 65 central catalytic" evidence="6">
    <location>
        <begin position="318"/>
        <end position="690"/>
    </location>
</feature>
<dbReference type="PANTHER" id="PTHR11051:SF8">
    <property type="entry name" value="PROTEIN-GLUCOSYLGALACTOSYLHYDROXYLYSINE GLUCOSIDASE"/>
    <property type="match status" value="1"/>
</dbReference>
<dbReference type="EMBL" id="AP019822">
    <property type="protein sequence ID" value="BBM36955.1"/>
    <property type="molecule type" value="Genomic_DNA"/>
</dbReference>